<dbReference type="Proteomes" id="UP001195903">
    <property type="component" value="Unassembled WGS sequence"/>
</dbReference>
<evidence type="ECO:0000256" key="3">
    <source>
        <dbReference type="ARBA" id="ARBA00023163"/>
    </source>
</evidence>
<dbReference type="InterPro" id="IPR023187">
    <property type="entry name" value="Tscrpt_reg_MarR-type_CS"/>
</dbReference>
<name>A0ABS5V3U1_9GAMM</name>
<dbReference type="SUPFAM" id="SSF46785">
    <property type="entry name" value="Winged helix' DNA-binding domain"/>
    <property type="match status" value="1"/>
</dbReference>
<dbReference type="Gene3D" id="1.10.10.10">
    <property type="entry name" value="Winged helix-like DNA-binding domain superfamily/Winged helix DNA-binding domain"/>
    <property type="match status" value="1"/>
</dbReference>
<dbReference type="PANTHER" id="PTHR42756">
    <property type="entry name" value="TRANSCRIPTIONAL REGULATOR, MARR"/>
    <property type="match status" value="1"/>
</dbReference>
<protein>
    <submittedName>
        <fullName evidence="5">MarR family transcriptional regulator</fullName>
    </submittedName>
</protein>
<keyword evidence="1" id="KW-0805">Transcription regulation</keyword>
<evidence type="ECO:0000256" key="1">
    <source>
        <dbReference type="ARBA" id="ARBA00023015"/>
    </source>
</evidence>
<evidence type="ECO:0000256" key="2">
    <source>
        <dbReference type="ARBA" id="ARBA00023125"/>
    </source>
</evidence>
<comment type="caution">
    <text evidence="5">The sequence shown here is derived from an EMBL/GenBank/DDBJ whole genome shotgun (WGS) entry which is preliminary data.</text>
</comment>
<organism evidence="5 6">
    <name type="scientific">Shewanella jiangmenensis</name>
    <dbReference type="NCBI Taxonomy" id="2837387"/>
    <lineage>
        <taxon>Bacteria</taxon>
        <taxon>Pseudomonadati</taxon>
        <taxon>Pseudomonadota</taxon>
        <taxon>Gammaproteobacteria</taxon>
        <taxon>Alteromonadales</taxon>
        <taxon>Shewanellaceae</taxon>
        <taxon>Shewanella</taxon>
    </lineage>
</organism>
<dbReference type="InterPro" id="IPR036388">
    <property type="entry name" value="WH-like_DNA-bd_sf"/>
</dbReference>
<keyword evidence="6" id="KW-1185">Reference proteome</keyword>
<gene>
    <name evidence="5" type="ORF">KJI95_11365</name>
</gene>
<accession>A0ABS5V3U1</accession>
<reference evidence="5 6" key="1">
    <citation type="submission" date="2021-05" db="EMBL/GenBank/DDBJ databases">
        <title>Shewanella sp. JM162201.</title>
        <authorList>
            <person name="Xu S."/>
            <person name="Li A."/>
        </authorList>
    </citation>
    <scope>NUCLEOTIDE SEQUENCE [LARGE SCALE GENOMIC DNA]</scope>
    <source>
        <strain evidence="5 6">JM162201</strain>
    </source>
</reference>
<dbReference type="Pfam" id="PF01047">
    <property type="entry name" value="MarR"/>
    <property type="match status" value="1"/>
</dbReference>
<dbReference type="SMART" id="SM00347">
    <property type="entry name" value="HTH_MARR"/>
    <property type="match status" value="1"/>
</dbReference>
<dbReference type="RefSeq" id="WP_214507328.1">
    <property type="nucleotide sequence ID" value="NZ_JAHEPS010000004.1"/>
</dbReference>
<proteinExistence type="predicted"/>
<evidence type="ECO:0000313" key="6">
    <source>
        <dbReference type="Proteomes" id="UP001195903"/>
    </source>
</evidence>
<dbReference type="InterPro" id="IPR036390">
    <property type="entry name" value="WH_DNA-bd_sf"/>
</dbReference>
<dbReference type="InterPro" id="IPR000835">
    <property type="entry name" value="HTH_MarR-typ"/>
</dbReference>
<evidence type="ECO:0000313" key="5">
    <source>
        <dbReference type="EMBL" id="MBT1445119.1"/>
    </source>
</evidence>
<dbReference type="PROSITE" id="PS01117">
    <property type="entry name" value="HTH_MARR_1"/>
    <property type="match status" value="1"/>
</dbReference>
<dbReference type="PANTHER" id="PTHR42756:SF1">
    <property type="entry name" value="TRANSCRIPTIONAL REPRESSOR OF EMRAB OPERON"/>
    <property type="match status" value="1"/>
</dbReference>
<dbReference type="PROSITE" id="PS50995">
    <property type="entry name" value="HTH_MARR_2"/>
    <property type="match status" value="1"/>
</dbReference>
<sequence length="160" mass="17797">MDAVDNILAQWAKEKPGMDTLAMGIMGRFARLIKHLEQAISDCHKAYDLKPGEFDVLATLRRSGAPYRLTPSDLLSSMMLTSGAMTNRLDRLEEKGLIVREHSQTDRRSIEVCLTAKGISTLAQVLTSHVETQKKALAGLSQDEQQALNGLLKNWLSQFE</sequence>
<keyword evidence="3" id="KW-0804">Transcription</keyword>
<dbReference type="EMBL" id="JAHEPS010000004">
    <property type="protein sequence ID" value="MBT1445119.1"/>
    <property type="molecule type" value="Genomic_DNA"/>
</dbReference>
<evidence type="ECO:0000259" key="4">
    <source>
        <dbReference type="PROSITE" id="PS50995"/>
    </source>
</evidence>
<keyword evidence="2" id="KW-0238">DNA-binding</keyword>
<dbReference type="PRINTS" id="PR00598">
    <property type="entry name" value="HTHMARR"/>
</dbReference>
<feature type="domain" description="HTH marR-type" evidence="4">
    <location>
        <begin position="19"/>
        <end position="157"/>
    </location>
</feature>